<dbReference type="Pfam" id="PF02221">
    <property type="entry name" value="E1_DerP2_DerF2"/>
    <property type="match status" value="1"/>
</dbReference>
<evidence type="ECO:0000313" key="6">
    <source>
        <dbReference type="EMBL" id="TGZ59318.1"/>
    </source>
</evidence>
<evidence type="ECO:0000256" key="1">
    <source>
        <dbReference type="ARBA" id="ARBA00004613"/>
    </source>
</evidence>
<comment type="subcellular location">
    <subcellularLocation>
        <location evidence="1">Secreted</location>
    </subcellularLocation>
</comment>
<keyword evidence="3" id="KW-0964">Secreted</keyword>
<evidence type="ECO:0000256" key="4">
    <source>
        <dbReference type="SAM" id="SignalP"/>
    </source>
</evidence>
<feature type="domain" description="MD-2-related lipid-recognition" evidence="5">
    <location>
        <begin position="24"/>
        <end position="146"/>
    </location>
</feature>
<dbReference type="PANTHER" id="PTHR11306:SF68">
    <property type="entry name" value="NPC INTRACELLULAR CHOLESTEROL TRANSPORTER 2"/>
    <property type="match status" value="1"/>
</dbReference>
<feature type="signal peptide" evidence="4">
    <location>
        <begin position="1"/>
        <end position="21"/>
    </location>
</feature>
<keyword evidence="4" id="KW-0732">Signal</keyword>
<feature type="chain" id="PRO_5020378803" description="MD-2-related lipid-recognition domain-containing protein" evidence="4">
    <location>
        <begin position="22"/>
        <end position="153"/>
    </location>
</feature>
<dbReference type="InterPro" id="IPR014756">
    <property type="entry name" value="Ig_E-set"/>
</dbReference>
<gene>
    <name evidence="6" type="ORF">CRM22_009153</name>
</gene>
<protein>
    <recommendedName>
        <fullName evidence="5">MD-2-related lipid-recognition domain-containing protein</fullName>
    </recommendedName>
</protein>
<dbReference type="SUPFAM" id="SSF81296">
    <property type="entry name" value="E set domains"/>
    <property type="match status" value="1"/>
</dbReference>
<dbReference type="PANTHER" id="PTHR11306">
    <property type="entry name" value="NIEMANN PICK TYPE C2 PROTEIN NPC2-RELATED"/>
    <property type="match status" value="1"/>
</dbReference>
<sequence length="153" mass="16640">MHSVNLLSCSIIIYATSLTDAANFRDCGSTSATVRRVTTSPCNGSPCILLKGAPANIRIRFTTRQRTTIGEAVVFGTLAGERISLPWSHGNACGRVTPPCPIVPGEEYTYTYTGVVPTRYPAGVMTVRWELLDARMQPFLCVDFDVQLVDAPQ</sequence>
<evidence type="ECO:0000256" key="2">
    <source>
        <dbReference type="ARBA" id="ARBA00006370"/>
    </source>
</evidence>
<comment type="similarity">
    <text evidence="2">Belongs to the NPC2 family.</text>
</comment>
<dbReference type="InterPro" id="IPR003172">
    <property type="entry name" value="ML_dom"/>
</dbReference>
<dbReference type="SMART" id="SM00737">
    <property type="entry name" value="ML"/>
    <property type="match status" value="1"/>
</dbReference>
<comment type="caution">
    <text evidence="6">The sequence shown here is derived from an EMBL/GenBank/DDBJ whole genome shotgun (WGS) entry which is preliminary data.</text>
</comment>
<dbReference type="Gene3D" id="2.60.40.770">
    <property type="match status" value="1"/>
</dbReference>
<organism evidence="6 7">
    <name type="scientific">Opisthorchis felineus</name>
    <dbReference type="NCBI Taxonomy" id="147828"/>
    <lineage>
        <taxon>Eukaryota</taxon>
        <taxon>Metazoa</taxon>
        <taxon>Spiralia</taxon>
        <taxon>Lophotrochozoa</taxon>
        <taxon>Platyhelminthes</taxon>
        <taxon>Trematoda</taxon>
        <taxon>Digenea</taxon>
        <taxon>Opisthorchiida</taxon>
        <taxon>Opisthorchiata</taxon>
        <taxon>Opisthorchiidae</taxon>
        <taxon>Opisthorchis</taxon>
    </lineage>
</organism>
<dbReference type="GO" id="GO:0032934">
    <property type="term" value="F:sterol binding"/>
    <property type="evidence" value="ECO:0007669"/>
    <property type="project" value="InterPro"/>
</dbReference>
<dbReference type="InterPro" id="IPR039670">
    <property type="entry name" value="NPC2-like"/>
</dbReference>
<dbReference type="Proteomes" id="UP000308267">
    <property type="component" value="Unassembled WGS sequence"/>
</dbReference>
<dbReference type="AlphaFoldDB" id="A0A4S2LFW6"/>
<dbReference type="OrthoDB" id="6332846at2759"/>
<dbReference type="GO" id="GO:0015918">
    <property type="term" value="P:sterol transport"/>
    <property type="evidence" value="ECO:0007669"/>
    <property type="project" value="InterPro"/>
</dbReference>
<dbReference type="STRING" id="147828.A0A4S2LFW6"/>
<reference evidence="6 7" key="1">
    <citation type="journal article" date="2019" name="BMC Genomics">
        <title>New insights from Opisthorchis felineus genome: update on genomics of the epidemiologically important liver flukes.</title>
        <authorList>
            <person name="Ershov N.I."/>
            <person name="Mordvinov V.A."/>
            <person name="Prokhortchouk E.B."/>
            <person name="Pakharukova M.Y."/>
            <person name="Gunbin K.V."/>
            <person name="Ustyantsev K."/>
            <person name="Genaev M.A."/>
            <person name="Blinov A.G."/>
            <person name="Mazur A."/>
            <person name="Boulygina E."/>
            <person name="Tsygankova S."/>
            <person name="Khrameeva E."/>
            <person name="Chekanov N."/>
            <person name="Fan G."/>
            <person name="Xiao A."/>
            <person name="Zhang H."/>
            <person name="Xu X."/>
            <person name="Yang H."/>
            <person name="Solovyev V."/>
            <person name="Lee S.M."/>
            <person name="Liu X."/>
            <person name="Afonnikov D.A."/>
            <person name="Skryabin K.G."/>
        </authorList>
    </citation>
    <scope>NUCLEOTIDE SEQUENCE [LARGE SCALE GENOMIC DNA]</scope>
    <source>
        <strain evidence="6">AK-0245</strain>
        <tissue evidence="6">Whole organism</tissue>
    </source>
</reference>
<evidence type="ECO:0000256" key="3">
    <source>
        <dbReference type="ARBA" id="ARBA00022525"/>
    </source>
</evidence>
<name>A0A4S2LFW6_OPIFE</name>
<evidence type="ECO:0000259" key="5">
    <source>
        <dbReference type="SMART" id="SM00737"/>
    </source>
</evidence>
<dbReference type="GO" id="GO:0005576">
    <property type="term" value="C:extracellular region"/>
    <property type="evidence" value="ECO:0007669"/>
    <property type="project" value="UniProtKB-SubCell"/>
</dbReference>
<accession>A0A4S2LFW6</accession>
<dbReference type="EMBL" id="SJOL01008912">
    <property type="protein sequence ID" value="TGZ59318.1"/>
    <property type="molecule type" value="Genomic_DNA"/>
</dbReference>
<keyword evidence="7" id="KW-1185">Reference proteome</keyword>
<proteinExistence type="inferred from homology"/>
<dbReference type="FunFam" id="2.60.40.770:FF:000001">
    <property type="entry name" value="NPC intracellular cholesterol transporter 2"/>
    <property type="match status" value="1"/>
</dbReference>
<evidence type="ECO:0000313" key="7">
    <source>
        <dbReference type="Proteomes" id="UP000308267"/>
    </source>
</evidence>